<keyword evidence="8" id="KW-1185">Reference proteome</keyword>
<dbReference type="SUPFAM" id="SSF57667">
    <property type="entry name" value="beta-beta-alpha zinc fingers"/>
    <property type="match status" value="2"/>
</dbReference>
<evidence type="ECO:0000256" key="4">
    <source>
        <dbReference type="PROSITE-ProRule" id="PRU00042"/>
    </source>
</evidence>
<accession>A0A2T2ZXQ7</accession>
<dbReference type="InterPro" id="IPR036236">
    <property type="entry name" value="Znf_C2H2_sf"/>
</dbReference>
<dbReference type="Proteomes" id="UP000241462">
    <property type="component" value="Unassembled WGS sequence"/>
</dbReference>
<dbReference type="InterPro" id="IPR013087">
    <property type="entry name" value="Znf_C2H2_type"/>
</dbReference>
<gene>
    <name evidence="7" type="ORF">BD289DRAFT_375848</name>
</gene>
<dbReference type="PROSITE" id="PS00028">
    <property type="entry name" value="ZINC_FINGER_C2H2_1"/>
    <property type="match status" value="3"/>
</dbReference>
<dbReference type="GO" id="GO:0000981">
    <property type="term" value="F:DNA-binding transcription factor activity, RNA polymerase II-specific"/>
    <property type="evidence" value="ECO:0007669"/>
    <property type="project" value="TreeGrafter"/>
</dbReference>
<evidence type="ECO:0000256" key="1">
    <source>
        <dbReference type="ARBA" id="ARBA00022723"/>
    </source>
</evidence>
<organism evidence="7 8">
    <name type="scientific">Coniella lustricola</name>
    <dbReference type="NCBI Taxonomy" id="2025994"/>
    <lineage>
        <taxon>Eukaryota</taxon>
        <taxon>Fungi</taxon>
        <taxon>Dikarya</taxon>
        <taxon>Ascomycota</taxon>
        <taxon>Pezizomycotina</taxon>
        <taxon>Sordariomycetes</taxon>
        <taxon>Sordariomycetidae</taxon>
        <taxon>Diaporthales</taxon>
        <taxon>Schizoparmaceae</taxon>
        <taxon>Coniella</taxon>
    </lineage>
</organism>
<evidence type="ECO:0000259" key="6">
    <source>
        <dbReference type="PROSITE" id="PS50157"/>
    </source>
</evidence>
<dbReference type="Gene3D" id="3.30.160.60">
    <property type="entry name" value="Classic Zinc Finger"/>
    <property type="match status" value="3"/>
</dbReference>
<protein>
    <recommendedName>
        <fullName evidence="6">C2H2-type domain-containing protein</fullName>
    </recommendedName>
</protein>
<dbReference type="InParanoid" id="A0A2T2ZXQ7"/>
<dbReference type="EMBL" id="KZ678577">
    <property type="protein sequence ID" value="PSR79147.1"/>
    <property type="molecule type" value="Genomic_DNA"/>
</dbReference>
<dbReference type="AlphaFoldDB" id="A0A2T2ZXQ7"/>
<feature type="region of interest" description="Disordered" evidence="5">
    <location>
        <begin position="190"/>
        <end position="227"/>
    </location>
</feature>
<keyword evidence="3" id="KW-0862">Zinc</keyword>
<feature type="domain" description="C2H2-type" evidence="6">
    <location>
        <begin position="296"/>
        <end position="320"/>
    </location>
</feature>
<feature type="region of interest" description="Disordered" evidence="5">
    <location>
        <begin position="155"/>
        <end position="175"/>
    </location>
</feature>
<reference evidence="7 8" key="1">
    <citation type="journal article" date="2018" name="Mycol. Prog.">
        <title>Coniella lustricola, a new species from submerged detritus.</title>
        <authorList>
            <person name="Raudabaugh D.B."/>
            <person name="Iturriaga T."/>
            <person name="Carver A."/>
            <person name="Mondo S."/>
            <person name="Pangilinan J."/>
            <person name="Lipzen A."/>
            <person name="He G."/>
            <person name="Amirebrahimi M."/>
            <person name="Grigoriev I.V."/>
            <person name="Miller A.N."/>
        </authorList>
    </citation>
    <scope>NUCLEOTIDE SEQUENCE [LARGE SCALE GENOMIC DNA]</scope>
    <source>
        <strain evidence="7 8">B22-T-1</strain>
    </source>
</reference>
<sequence>MGKQYRRTSSAYNTCSTANESAADGSDSCSDTFLASQWNTSSILQPTLTNGSMNTIGDAEYDDFASFGGSLARSCSAHPFQDHGQPSSSTNLSNPRSAITLMSKLSLQHPILSQSSSPGLMHQQYSHHVADSHCASTSLAHTPYAADTISASYMSNPGPPSAPHPVSGYTSDSSLAPWSRTDHYTSDVERYATGGLPSPAPVSLPPYERNTSPSDESQKRPPRKLTTREEANYRCDVKGCGKFFSRSYNFKAHMETHCEKREYPFPCEVSDCTKKFVRKTDLQRHHQSVHMKERNHGCDYCGRMFARRDTLKRHKTDGCHKRFDIGTMDLRTETHGEGSFLMAPSLPPLAMPPNGFRSTSGAFFHKHTENEVDASWAEE</sequence>
<feature type="region of interest" description="Disordered" evidence="5">
    <location>
        <begin position="1"/>
        <end position="27"/>
    </location>
</feature>
<feature type="domain" description="C2H2-type" evidence="6">
    <location>
        <begin position="265"/>
        <end position="295"/>
    </location>
</feature>
<dbReference type="GO" id="GO:0008270">
    <property type="term" value="F:zinc ion binding"/>
    <property type="evidence" value="ECO:0007669"/>
    <property type="project" value="UniProtKB-KW"/>
</dbReference>
<evidence type="ECO:0000256" key="5">
    <source>
        <dbReference type="SAM" id="MobiDB-lite"/>
    </source>
</evidence>
<dbReference type="OrthoDB" id="6910977at2759"/>
<dbReference type="STRING" id="2025994.A0A2T2ZXQ7"/>
<name>A0A2T2ZXQ7_9PEZI</name>
<evidence type="ECO:0000313" key="7">
    <source>
        <dbReference type="EMBL" id="PSR79147.1"/>
    </source>
</evidence>
<dbReference type="Pfam" id="PF00096">
    <property type="entry name" value="zf-C2H2"/>
    <property type="match status" value="3"/>
</dbReference>
<evidence type="ECO:0000256" key="2">
    <source>
        <dbReference type="ARBA" id="ARBA00022771"/>
    </source>
</evidence>
<proteinExistence type="predicted"/>
<keyword evidence="2 4" id="KW-0863">Zinc-finger</keyword>
<keyword evidence="1" id="KW-0479">Metal-binding</keyword>
<evidence type="ECO:0000313" key="8">
    <source>
        <dbReference type="Proteomes" id="UP000241462"/>
    </source>
</evidence>
<evidence type="ECO:0000256" key="3">
    <source>
        <dbReference type="ARBA" id="ARBA00022833"/>
    </source>
</evidence>
<dbReference type="GO" id="GO:0000978">
    <property type="term" value="F:RNA polymerase II cis-regulatory region sequence-specific DNA binding"/>
    <property type="evidence" value="ECO:0007669"/>
    <property type="project" value="TreeGrafter"/>
</dbReference>
<dbReference type="SMART" id="SM00355">
    <property type="entry name" value="ZnF_C2H2"/>
    <property type="match status" value="3"/>
</dbReference>
<feature type="domain" description="C2H2-type" evidence="6">
    <location>
        <begin position="233"/>
        <end position="262"/>
    </location>
</feature>
<feature type="compositionally biased region" description="Polar residues" evidence="5">
    <location>
        <begin position="7"/>
        <end position="20"/>
    </location>
</feature>
<dbReference type="PANTHER" id="PTHR23235:SF120">
    <property type="entry name" value="KRUPPEL-LIKE FACTOR 15"/>
    <property type="match status" value="1"/>
</dbReference>
<dbReference type="PROSITE" id="PS50157">
    <property type="entry name" value="ZINC_FINGER_C2H2_2"/>
    <property type="match status" value="3"/>
</dbReference>
<dbReference type="PANTHER" id="PTHR23235">
    <property type="entry name" value="KRUEPPEL-LIKE TRANSCRIPTION FACTOR"/>
    <property type="match status" value="1"/>
</dbReference>